<name>A0A9Q0X7J0_9SAUR</name>
<feature type="region of interest" description="Disordered" evidence="4">
    <location>
        <begin position="25"/>
        <end position="54"/>
    </location>
</feature>
<gene>
    <name evidence="6" type="ORF">JRQ81_011093</name>
</gene>
<protein>
    <recommendedName>
        <fullName evidence="5">SH3 domain-containing protein</fullName>
    </recommendedName>
</protein>
<evidence type="ECO:0000259" key="5">
    <source>
        <dbReference type="PROSITE" id="PS50002"/>
    </source>
</evidence>
<dbReference type="Proteomes" id="UP001142489">
    <property type="component" value="Unassembled WGS sequence"/>
</dbReference>
<evidence type="ECO:0000313" key="7">
    <source>
        <dbReference type="Proteomes" id="UP001142489"/>
    </source>
</evidence>
<organism evidence="6 7">
    <name type="scientific">Phrynocephalus forsythii</name>
    <dbReference type="NCBI Taxonomy" id="171643"/>
    <lineage>
        <taxon>Eukaryota</taxon>
        <taxon>Metazoa</taxon>
        <taxon>Chordata</taxon>
        <taxon>Craniata</taxon>
        <taxon>Vertebrata</taxon>
        <taxon>Euteleostomi</taxon>
        <taxon>Lepidosauria</taxon>
        <taxon>Squamata</taxon>
        <taxon>Bifurcata</taxon>
        <taxon>Unidentata</taxon>
        <taxon>Episquamata</taxon>
        <taxon>Toxicofera</taxon>
        <taxon>Iguania</taxon>
        <taxon>Acrodonta</taxon>
        <taxon>Agamidae</taxon>
        <taxon>Agaminae</taxon>
        <taxon>Phrynocephalus</taxon>
    </lineage>
</organism>
<feature type="compositionally biased region" description="Low complexity" evidence="4">
    <location>
        <begin position="618"/>
        <end position="645"/>
    </location>
</feature>
<evidence type="ECO:0000256" key="3">
    <source>
        <dbReference type="PROSITE-ProRule" id="PRU00192"/>
    </source>
</evidence>
<evidence type="ECO:0000256" key="2">
    <source>
        <dbReference type="ARBA" id="ARBA00022737"/>
    </source>
</evidence>
<comment type="caution">
    <text evidence="6">The sequence shown here is derived from an EMBL/GenBank/DDBJ whole genome shotgun (WGS) entry which is preliminary data.</text>
</comment>
<feature type="region of interest" description="Disordered" evidence="4">
    <location>
        <begin position="582"/>
        <end position="724"/>
    </location>
</feature>
<sequence>MVLQNSRSGMLPTTANGVSYAEQGRHFDHGNHLSPLPPGRPSFPSPASHPTRTATPEVTLGLSLDDFIPSHLQKNSALLNSTSPVTPQATSTPQSLRTPLHRRVPVIRNCGSNTLNFEFHDTAPRTVYNGTSHLQKTTSANNWYPTWPAKESRPPKPQAPPAPSQAGSLVNSAVSGAAEPGPGWSATWTKDSRRKDKRWLKYDGIGPVDESGMPIASRSDTLTATEQPLVVKTSHCVCVLREPELDWDFAYKSRDLRPPGFLRKNQSFALASNNHFWHPNGLDWKNWEAPDPANAEPRSIFEYEPGKSSILGDLSLPKGPLAASPVRHQRSSSPPIEELLEKELQELSEELDKDIKAIERRQRARKDSSGAAASPASPAFAARRHQLPSHSAHPATGQSLAEAQRHGLAGPKMEKGSPDPLRNVGQSPFLDSTEILLDSPPKKDEKKMKAARLKFDFQAESPKELTLQKGDIVYIHKEVDRNWLEGEHHGRVGIFPANYVEVSLSSYLPEIPYLPFFHLTKTERKKEYRQRVILNLQKCARMGERICLVRRVDENWYEGRISGTSRQGIFPANYVQVAKEPRVKNSEEFPSSPGLLRACSGLPPEPRSPSLSTRWHSDTSPSSQQSSGAADPPSSSSSHSGFTFPVSPKLERAEPGPHGPQGTPSRDASGGAQNPNASKTSSRSPQPAAPAVASRPRAVFLPQAGASRASQSSSPGRVSEGPPSNIQWTQYQALYQYRPQNEDELELHEGDRVDVMQQCDDGWFVGVSRRTQKFGTFPGNYVAPV</sequence>
<dbReference type="CDD" id="cd11921">
    <property type="entry name" value="SH3_Vinexin_1"/>
    <property type="match status" value="1"/>
</dbReference>
<evidence type="ECO:0000313" key="6">
    <source>
        <dbReference type="EMBL" id="KAJ7305186.1"/>
    </source>
</evidence>
<feature type="compositionally biased region" description="Pro residues" evidence="4">
    <location>
        <begin position="35"/>
        <end position="44"/>
    </location>
</feature>
<feature type="region of interest" description="Disordered" evidence="4">
    <location>
        <begin position="360"/>
        <end position="443"/>
    </location>
</feature>
<feature type="domain" description="SH3" evidence="5">
    <location>
        <begin position="726"/>
        <end position="785"/>
    </location>
</feature>
<dbReference type="Pfam" id="PF14604">
    <property type="entry name" value="SH3_9"/>
    <property type="match status" value="2"/>
</dbReference>
<dbReference type="InterPro" id="IPR001452">
    <property type="entry name" value="SH3_domain"/>
</dbReference>
<dbReference type="FunFam" id="2.30.30.40:FF:000001">
    <property type="entry name" value="Sorbin and SH3 domain-containing protein 1 isoform 2"/>
    <property type="match status" value="1"/>
</dbReference>
<feature type="compositionally biased region" description="Polar residues" evidence="4">
    <location>
        <begin position="662"/>
        <end position="680"/>
    </location>
</feature>
<dbReference type="InterPro" id="IPR036028">
    <property type="entry name" value="SH3-like_dom_sf"/>
</dbReference>
<feature type="domain" description="SH3" evidence="5">
    <location>
        <begin position="446"/>
        <end position="505"/>
    </location>
</feature>
<feature type="region of interest" description="Disordered" evidence="4">
    <location>
        <begin position="312"/>
        <end position="336"/>
    </location>
</feature>
<feature type="region of interest" description="Disordered" evidence="4">
    <location>
        <begin position="137"/>
        <end position="190"/>
    </location>
</feature>
<dbReference type="InterPro" id="IPR035609">
    <property type="entry name" value="Vinexin_SH3_1"/>
</dbReference>
<feature type="compositionally biased region" description="Low complexity" evidence="4">
    <location>
        <begin position="681"/>
        <end position="717"/>
    </location>
</feature>
<dbReference type="SMART" id="SM00326">
    <property type="entry name" value="SH3"/>
    <property type="match status" value="3"/>
</dbReference>
<accession>A0A9Q0X7J0</accession>
<dbReference type="PROSITE" id="PS50002">
    <property type="entry name" value="SH3"/>
    <property type="match status" value="2"/>
</dbReference>
<keyword evidence="1 3" id="KW-0728">SH3 domain</keyword>
<feature type="compositionally biased region" description="Low complexity" evidence="4">
    <location>
        <begin position="369"/>
        <end position="381"/>
    </location>
</feature>
<keyword evidence="2" id="KW-0677">Repeat</keyword>
<dbReference type="PANTHER" id="PTHR14167:SF54">
    <property type="entry name" value="VINEXIN"/>
    <property type="match status" value="1"/>
</dbReference>
<dbReference type="EMBL" id="JAPFRF010000022">
    <property type="protein sequence ID" value="KAJ7305186.1"/>
    <property type="molecule type" value="Genomic_DNA"/>
</dbReference>
<dbReference type="PANTHER" id="PTHR14167">
    <property type="entry name" value="SH3 DOMAIN-CONTAINING"/>
    <property type="match status" value="1"/>
</dbReference>
<evidence type="ECO:0000256" key="1">
    <source>
        <dbReference type="ARBA" id="ARBA00022443"/>
    </source>
</evidence>
<dbReference type="SUPFAM" id="SSF50044">
    <property type="entry name" value="SH3-domain"/>
    <property type="match status" value="3"/>
</dbReference>
<dbReference type="InterPro" id="IPR035607">
    <property type="entry name" value="Vinexin_SH3_3"/>
</dbReference>
<dbReference type="Gene3D" id="2.30.30.40">
    <property type="entry name" value="SH3 Domains"/>
    <property type="match status" value="3"/>
</dbReference>
<dbReference type="OrthoDB" id="73680at2759"/>
<dbReference type="AlphaFoldDB" id="A0A9Q0X7J0"/>
<keyword evidence="7" id="KW-1185">Reference proteome</keyword>
<dbReference type="InterPro" id="IPR050384">
    <property type="entry name" value="Endophilin_SH3RF"/>
</dbReference>
<dbReference type="CDD" id="cd11918">
    <property type="entry name" value="SH3_Vinexin_3"/>
    <property type="match status" value="1"/>
</dbReference>
<evidence type="ECO:0000256" key="4">
    <source>
        <dbReference type="SAM" id="MobiDB-lite"/>
    </source>
</evidence>
<proteinExistence type="predicted"/>
<reference evidence="6" key="1">
    <citation type="journal article" date="2023" name="DNA Res.">
        <title>Chromosome-level genome assembly of Phrynocephalus forsythii using third-generation DNA sequencing and Hi-C analysis.</title>
        <authorList>
            <person name="Qi Y."/>
            <person name="Zhao W."/>
            <person name="Zhao Y."/>
            <person name="Niu C."/>
            <person name="Cao S."/>
            <person name="Zhang Y."/>
        </authorList>
    </citation>
    <scope>NUCLEOTIDE SEQUENCE</scope>
    <source>
        <tissue evidence="6">Muscle</tissue>
    </source>
</reference>
<dbReference type="PRINTS" id="PR00499">
    <property type="entry name" value="P67PHOX"/>
</dbReference>